<evidence type="ECO:0000313" key="2">
    <source>
        <dbReference type="Proteomes" id="UP001230005"/>
    </source>
</evidence>
<dbReference type="RefSeq" id="WP_307325189.1">
    <property type="nucleotide sequence ID" value="NZ_JAUSUG010000007.1"/>
</dbReference>
<dbReference type="Gene3D" id="3.40.720.10">
    <property type="entry name" value="Alkaline Phosphatase, subunit A"/>
    <property type="match status" value="1"/>
</dbReference>
<dbReference type="Pfam" id="PF01663">
    <property type="entry name" value="Phosphodiest"/>
    <property type="match status" value="1"/>
</dbReference>
<comment type="caution">
    <text evidence="1">The sequence shown here is derived from an EMBL/GenBank/DDBJ whole genome shotgun (WGS) entry which is preliminary data.</text>
</comment>
<dbReference type="EMBL" id="JAUSUG010000007">
    <property type="protein sequence ID" value="MDQ0254777.1"/>
    <property type="molecule type" value="Genomic_DNA"/>
</dbReference>
<protein>
    <submittedName>
        <fullName evidence="1">AlkP superfamily pyrophosphatase or phosphodiesterase</fullName>
    </submittedName>
</protein>
<name>A0ABT9ZU53_9BACI</name>
<evidence type="ECO:0000313" key="1">
    <source>
        <dbReference type="EMBL" id="MDQ0254777.1"/>
    </source>
</evidence>
<dbReference type="InterPro" id="IPR002591">
    <property type="entry name" value="Phosphodiest/P_Trfase"/>
</dbReference>
<keyword evidence="2" id="KW-1185">Reference proteome</keyword>
<sequence>MASKSQPKQHVIMVMLDTLMDKAFQRALKEEMLPALSYFMDHAQYFPDVVTPFPTMSVNVESTLLTGHYADQHRVPALAWFNKRENRIINYGTHVRELYKLGLSRSLYDGLYRLNNEHLNPNLTTIHEEIHQAGKTSASINTLMYRGSVQTELQIPKLLRFFVNIEKSIKTSAPYQFTYGRLKKIGPASKYSRLWNKYGFNNKFSTQEFSYLVTYGKIPDFSVVYLPDHDKNVHKRGPMDTKGIKEMDQQLQEILGAFPSWNEALENNIWILMGDNGQAKVGDNKEKALVDLHQLLRPYKITKLRKGVKPEDQIVLGINLRSSFVYSLNLEKLPLKLVAEKLKMDSRIDVIAWREEEWIHVASSEGSFQFTEKGEYTDPYNHSWTIKGDPSILDIKIQNNKILYDNYPDALKRLHSALHSHEGEFIVTSVKPGHEFIGESTPRHPGGASHGGFHKDDSLIPLMVTGTDTKPEYLRVVDLKEWIIRLIHKR</sequence>
<gene>
    <name evidence="1" type="ORF">J2S74_002156</name>
</gene>
<organism evidence="1 2">
    <name type="scientific">Evansella vedderi</name>
    <dbReference type="NCBI Taxonomy" id="38282"/>
    <lineage>
        <taxon>Bacteria</taxon>
        <taxon>Bacillati</taxon>
        <taxon>Bacillota</taxon>
        <taxon>Bacilli</taxon>
        <taxon>Bacillales</taxon>
        <taxon>Bacillaceae</taxon>
        <taxon>Evansella</taxon>
    </lineage>
</organism>
<dbReference type="SUPFAM" id="SSF53649">
    <property type="entry name" value="Alkaline phosphatase-like"/>
    <property type="match status" value="1"/>
</dbReference>
<accession>A0ABT9ZU53</accession>
<dbReference type="InterPro" id="IPR017850">
    <property type="entry name" value="Alkaline_phosphatase_core_sf"/>
</dbReference>
<dbReference type="PANTHER" id="PTHR10151:SF120">
    <property type="entry name" value="BIS(5'-ADENOSYL)-TRIPHOSPHATASE"/>
    <property type="match status" value="1"/>
</dbReference>
<dbReference type="Proteomes" id="UP001230005">
    <property type="component" value="Unassembled WGS sequence"/>
</dbReference>
<dbReference type="PANTHER" id="PTHR10151">
    <property type="entry name" value="ECTONUCLEOTIDE PYROPHOSPHATASE/PHOSPHODIESTERASE"/>
    <property type="match status" value="1"/>
</dbReference>
<reference evidence="1 2" key="1">
    <citation type="submission" date="2023-07" db="EMBL/GenBank/DDBJ databases">
        <title>Genomic Encyclopedia of Type Strains, Phase IV (KMG-IV): sequencing the most valuable type-strain genomes for metagenomic binning, comparative biology and taxonomic classification.</title>
        <authorList>
            <person name="Goeker M."/>
        </authorList>
    </citation>
    <scope>NUCLEOTIDE SEQUENCE [LARGE SCALE GENOMIC DNA]</scope>
    <source>
        <strain evidence="1 2">DSM 9768</strain>
    </source>
</reference>
<proteinExistence type="predicted"/>